<feature type="compositionally biased region" description="Polar residues" evidence="2">
    <location>
        <begin position="670"/>
        <end position="680"/>
    </location>
</feature>
<feature type="coiled-coil region" evidence="1">
    <location>
        <begin position="787"/>
        <end position="814"/>
    </location>
</feature>
<dbReference type="GO" id="GO:0031286">
    <property type="term" value="P:negative regulation of sorocarp stalk cell differentiation"/>
    <property type="evidence" value="ECO:0007669"/>
    <property type="project" value="EnsemblProtists"/>
</dbReference>
<dbReference type="InterPro" id="IPR003890">
    <property type="entry name" value="MIF4G-like_typ-3"/>
</dbReference>
<dbReference type="FunCoup" id="F0ZCX1">
    <property type="interactions" value="379"/>
</dbReference>
<dbReference type="InParanoid" id="F0ZCX1"/>
<accession>F0ZCX1</accession>
<dbReference type="InterPro" id="IPR016024">
    <property type="entry name" value="ARM-type_fold"/>
</dbReference>
<feature type="region of interest" description="Disordered" evidence="2">
    <location>
        <begin position="583"/>
        <end position="605"/>
    </location>
</feature>
<dbReference type="AlphaFoldDB" id="F0ZCX1"/>
<feature type="region of interest" description="Disordered" evidence="2">
    <location>
        <begin position="445"/>
        <end position="501"/>
    </location>
</feature>
<dbReference type="RefSeq" id="XP_003285250.1">
    <property type="nucleotide sequence ID" value="XM_003285202.1"/>
</dbReference>
<dbReference type="GO" id="GO:0005634">
    <property type="term" value="C:nucleus"/>
    <property type="evidence" value="ECO:0000318"/>
    <property type="project" value="GO_Central"/>
</dbReference>
<dbReference type="eggNOG" id="ENOG502RA65">
    <property type="taxonomic scope" value="Eukaryota"/>
</dbReference>
<feature type="compositionally biased region" description="Polar residues" evidence="2">
    <location>
        <begin position="688"/>
        <end position="703"/>
    </location>
</feature>
<dbReference type="PANTHER" id="PTHR36911:SF1">
    <property type="entry name" value="LIM ZINC-BINDING DOMAIN-CONTAINING PROTEIN"/>
    <property type="match status" value="1"/>
</dbReference>
<feature type="domain" description="MIF4G" evidence="3">
    <location>
        <begin position="7"/>
        <end position="246"/>
    </location>
</feature>
<dbReference type="Gene3D" id="1.25.40.180">
    <property type="match status" value="1"/>
</dbReference>
<organism evidence="4 5">
    <name type="scientific">Dictyostelium purpureum</name>
    <name type="common">Slime mold</name>
    <dbReference type="NCBI Taxonomy" id="5786"/>
    <lineage>
        <taxon>Eukaryota</taxon>
        <taxon>Amoebozoa</taxon>
        <taxon>Evosea</taxon>
        <taxon>Eumycetozoa</taxon>
        <taxon>Dictyostelia</taxon>
        <taxon>Dictyosteliales</taxon>
        <taxon>Dictyosteliaceae</taxon>
        <taxon>Dictyostelium</taxon>
    </lineage>
</organism>
<name>F0ZCX1_DICPU</name>
<proteinExistence type="predicted"/>
<dbReference type="GeneID" id="10502542"/>
<dbReference type="GO" id="GO:0030435">
    <property type="term" value="P:sporulation resulting in formation of a cellular spore"/>
    <property type="evidence" value="ECO:0007669"/>
    <property type="project" value="EnsemblProtists"/>
</dbReference>
<evidence type="ECO:0000256" key="2">
    <source>
        <dbReference type="SAM" id="MobiDB-lite"/>
    </source>
</evidence>
<dbReference type="SUPFAM" id="SSF48371">
    <property type="entry name" value="ARM repeat"/>
    <property type="match status" value="1"/>
</dbReference>
<sequence>MNQSDSLNIVIRILNKISKDNFQVLIDQLVSKYQLLDKDDSIVFLDKIFEKVVEEPSTSLPYYIQIINKISPIFEKKYSSGFGNIIVDHFNNKFNNYLKQLRSSSSFSDYDLQCKQNIINLSKFMGECYYSLPNTFLIDFVNEYLPKDLSKDPSEDLKPIQLTEVETLATIFTAAGKTIDSFNKSNCASLSTPISSPSPSDQHFQNIQTALDNATPILLFLIDNRQLLPPRVRFMVKNLFELKNNKWIIPKPTNDDFNTQKEILKLATTLGKNVTKTIMEKCEDDSTLLSIFWKGFFQTIGINNYKMLRQMMIDEKSTLSPSSSSPTIPLSPFLRRTISNSPSQFNLSGGSTPSQMDIDPTSFDLNQMDPTCAHNSLFEKENQVPSIHNLLNQSPQQQNNQSNENNDLPNGFLSPKISRSTSPSLSSTSTTTIIPTIAQMSKGREAYSNPNSLNNLKNHNINSNNNNSNNNNNYNNNNNSVNSNNNANKTKESPELSNTPDSNLSVIVSIIDSKIWTPQKEIWKKKIMNKIIPMKSTLKKTQKIEILAAIWQNMCDNNYEYGSYFDLCLNLIKMDEGELSPLYAQPEEPQQPPVKSGKPPATAEPIVNPLLNKIKTPNRRSSMVALQMKPNAPISEARRSSISVPFELNRRGSLSGDIPTYCPPAPKLKSTPTLKSTPATSIPLASLGGTQSLASSQKNTHPSSEVKKQPNAKKHKPDLDTFKDVLVSSLQDDFALKMFVKKRSLTTYMELLKDLYREFIIEIPLLLKCISLVHNGLYELTDEECTLLFDLEEMAQEQQNLEKQNNQQQNLLTNNNQIFHWKTQTWEDKPQTPPPPPNSYVDLNSDVFVL</sequence>
<dbReference type="GO" id="GO:0003723">
    <property type="term" value="F:RNA binding"/>
    <property type="evidence" value="ECO:0007669"/>
    <property type="project" value="InterPro"/>
</dbReference>
<evidence type="ECO:0000256" key="1">
    <source>
        <dbReference type="SAM" id="Coils"/>
    </source>
</evidence>
<evidence type="ECO:0000259" key="3">
    <source>
        <dbReference type="SMART" id="SM00543"/>
    </source>
</evidence>
<dbReference type="OMA" id="LVHNGLY"/>
<dbReference type="PANTHER" id="PTHR36911">
    <property type="entry name" value="LIM ZINC-BINDING DOMAIN-CONTAINING PROTEIN-RELATED"/>
    <property type="match status" value="1"/>
</dbReference>
<protein>
    <recommendedName>
        <fullName evidence="3">MIF4G domain-containing protein</fullName>
    </recommendedName>
</protein>
<evidence type="ECO:0000313" key="4">
    <source>
        <dbReference type="EMBL" id="EGC38212.1"/>
    </source>
</evidence>
<feature type="region of interest" description="Disordered" evidence="2">
    <location>
        <begin position="662"/>
        <end position="717"/>
    </location>
</feature>
<reference evidence="5" key="1">
    <citation type="journal article" date="2011" name="Genome Biol.">
        <title>Comparative genomics of the social amoebae Dictyostelium discoideum and Dictyostelium purpureum.</title>
        <authorList>
            <consortium name="US DOE Joint Genome Institute (JGI-PGF)"/>
            <person name="Sucgang R."/>
            <person name="Kuo A."/>
            <person name="Tian X."/>
            <person name="Salerno W."/>
            <person name="Parikh A."/>
            <person name="Feasley C.L."/>
            <person name="Dalin E."/>
            <person name="Tu H."/>
            <person name="Huang E."/>
            <person name="Barry K."/>
            <person name="Lindquist E."/>
            <person name="Shapiro H."/>
            <person name="Bruce D."/>
            <person name="Schmutz J."/>
            <person name="Salamov A."/>
            <person name="Fey P."/>
            <person name="Gaudet P."/>
            <person name="Anjard C."/>
            <person name="Babu M.M."/>
            <person name="Basu S."/>
            <person name="Bushmanova Y."/>
            <person name="van der Wel H."/>
            <person name="Katoh-Kurasawa M."/>
            <person name="Dinh C."/>
            <person name="Coutinho P.M."/>
            <person name="Saito T."/>
            <person name="Elias M."/>
            <person name="Schaap P."/>
            <person name="Kay R.R."/>
            <person name="Henrissat B."/>
            <person name="Eichinger L."/>
            <person name="Rivero F."/>
            <person name="Putnam N.H."/>
            <person name="West C.M."/>
            <person name="Loomis W.F."/>
            <person name="Chisholm R.L."/>
            <person name="Shaulsky G."/>
            <person name="Strassmann J.E."/>
            <person name="Queller D.C."/>
            <person name="Kuspa A."/>
            <person name="Grigoriev I.V."/>
        </authorList>
    </citation>
    <scope>NUCLEOTIDE SEQUENCE [LARGE SCALE GENOMIC DNA]</scope>
    <source>
        <strain evidence="5">QSDP1</strain>
    </source>
</reference>
<dbReference type="GO" id="GO:1903014">
    <property type="term" value="P:cellular response to differentiation-inducing factor 1"/>
    <property type="evidence" value="ECO:0007669"/>
    <property type="project" value="EnsemblProtists"/>
</dbReference>
<dbReference type="GO" id="GO:0000976">
    <property type="term" value="F:transcription cis-regulatory region binding"/>
    <property type="evidence" value="ECO:0000318"/>
    <property type="project" value="GO_Central"/>
</dbReference>
<dbReference type="Pfam" id="PF02854">
    <property type="entry name" value="MIF4G"/>
    <property type="match status" value="1"/>
</dbReference>
<evidence type="ECO:0000313" key="5">
    <source>
        <dbReference type="Proteomes" id="UP000001064"/>
    </source>
</evidence>
<gene>
    <name evidence="4" type="ORF">DICPUDRAFT_96979</name>
</gene>
<dbReference type="OrthoDB" id="514777at2759"/>
<dbReference type="STRING" id="5786.F0ZCX1"/>
<keyword evidence="1" id="KW-0175">Coiled coil</keyword>
<dbReference type="Proteomes" id="UP000001064">
    <property type="component" value="Unassembled WGS sequence"/>
</dbReference>
<keyword evidence="5" id="KW-1185">Reference proteome</keyword>
<feature type="region of interest" description="Disordered" evidence="2">
    <location>
        <begin position="393"/>
        <end position="433"/>
    </location>
</feature>
<dbReference type="GO" id="GO:0006357">
    <property type="term" value="P:regulation of transcription by RNA polymerase II"/>
    <property type="evidence" value="ECO:0000318"/>
    <property type="project" value="GO_Central"/>
</dbReference>
<feature type="compositionally biased region" description="Low complexity" evidence="2">
    <location>
        <begin position="448"/>
        <end position="488"/>
    </location>
</feature>
<dbReference type="VEuPathDB" id="AmoebaDB:DICPUDRAFT_96979"/>
<dbReference type="GO" id="GO:0006935">
    <property type="term" value="P:chemotaxis"/>
    <property type="evidence" value="ECO:0007669"/>
    <property type="project" value="EnsemblProtists"/>
</dbReference>
<dbReference type="EMBL" id="GL870981">
    <property type="protein sequence ID" value="EGC38212.1"/>
    <property type="molecule type" value="Genomic_DNA"/>
</dbReference>
<dbReference type="KEGG" id="dpp:DICPUDRAFT_96979"/>
<dbReference type="SMART" id="SM00543">
    <property type="entry name" value="MIF4G"/>
    <property type="match status" value="1"/>
</dbReference>